<evidence type="ECO:0000259" key="3">
    <source>
        <dbReference type="Pfam" id="PF07687"/>
    </source>
</evidence>
<dbReference type="SUPFAM" id="SSF53187">
    <property type="entry name" value="Zn-dependent exopeptidases"/>
    <property type="match status" value="1"/>
</dbReference>
<protein>
    <submittedName>
        <fullName evidence="4">M20/M25/M40 family metallo-hydrolase</fullName>
    </submittedName>
</protein>
<dbReference type="PANTHER" id="PTHR43808">
    <property type="entry name" value="ACETYLORNITHINE DEACETYLASE"/>
    <property type="match status" value="1"/>
</dbReference>
<dbReference type="Gene3D" id="3.40.630.10">
    <property type="entry name" value="Zn peptidases"/>
    <property type="match status" value="1"/>
</dbReference>
<dbReference type="SUPFAM" id="SSF55031">
    <property type="entry name" value="Bacterial exopeptidase dimerisation domain"/>
    <property type="match status" value="1"/>
</dbReference>
<keyword evidence="2" id="KW-0378">Hydrolase</keyword>
<gene>
    <name evidence="4" type="ORF">ENJ10_08520</name>
</gene>
<comment type="caution">
    <text evidence="4">The sequence shown here is derived from an EMBL/GenBank/DDBJ whole genome shotgun (WGS) entry which is preliminary data.</text>
</comment>
<dbReference type="EMBL" id="DRLD01000233">
    <property type="protein sequence ID" value="HED10720.1"/>
    <property type="molecule type" value="Genomic_DNA"/>
</dbReference>
<dbReference type="Gene3D" id="3.30.70.360">
    <property type="match status" value="1"/>
</dbReference>
<dbReference type="InterPro" id="IPR036264">
    <property type="entry name" value="Bact_exopeptidase_dim_dom"/>
</dbReference>
<feature type="domain" description="Peptidase M20 dimerisation" evidence="3">
    <location>
        <begin position="23"/>
        <end position="130"/>
    </location>
</feature>
<evidence type="ECO:0000313" key="4">
    <source>
        <dbReference type="EMBL" id="HED10720.1"/>
    </source>
</evidence>
<evidence type="ECO:0000256" key="2">
    <source>
        <dbReference type="ARBA" id="ARBA00022801"/>
    </source>
</evidence>
<reference evidence="4" key="1">
    <citation type="journal article" date="2020" name="mSystems">
        <title>Genome- and Community-Level Interaction Insights into Carbon Utilization and Element Cycling Functions of Hydrothermarchaeota in Hydrothermal Sediment.</title>
        <authorList>
            <person name="Zhou Z."/>
            <person name="Liu Y."/>
            <person name="Xu W."/>
            <person name="Pan J."/>
            <person name="Luo Z.H."/>
            <person name="Li M."/>
        </authorList>
    </citation>
    <scope>NUCLEOTIDE SEQUENCE [LARGE SCALE GENOMIC DNA]</scope>
    <source>
        <strain evidence="4">HyVt-456</strain>
    </source>
</reference>
<sequence>LFRKEDIYIIPDAGEPDSTMIEIAEKSILWLRFVTKGKQVHASTPERGVNAFKAASHFIVKLGDLYTRFADSDPVFDPPISTFEPTQREANVPNVNTIPGDDVFYLDCRILPHYNLDEIQNVIREMMAEIEQEFGVRITMEEVQREEAAPATAVDAPVVGLLARAIREVYKVQAGPVGIGGGTVAAVFRRAGFDAAVWSTLDDMAHQPNEYCRISNVLKDAQVFAHVASHTIE</sequence>
<dbReference type="GO" id="GO:0046872">
    <property type="term" value="F:metal ion binding"/>
    <property type="evidence" value="ECO:0007669"/>
    <property type="project" value="UniProtKB-KW"/>
</dbReference>
<dbReference type="GO" id="GO:0016787">
    <property type="term" value="F:hydrolase activity"/>
    <property type="evidence" value="ECO:0007669"/>
    <property type="project" value="UniProtKB-KW"/>
</dbReference>
<dbReference type="Pfam" id="PF07687">
    <property type="entry name" value="M20_dimer"/>
    <property type="match status" value="1"/>
</dbReference>
<organism evidence="4">
    <name type="scientific">Caldithrix abyssi</name>
    <dbReference type="NCBI Taxonomy" id="187145"/>
    <lineage>
        <taxon>Bacteria</taxon>
        <taxon>Pseudomonadati</taxon>
        <taxon>Calditrichota</taxon>
        <taxon>Calditrichia</taxon>
        <taxon>Calditrichales</taxon>
        <taxon>Calditrichaceae</taxon>
        <taxon>Caldithrix</taxon>
    </lineage>
</organism>
<keyword evidence="1" id="KW-0479">Metal-binding</keyword>
<proteinExistence type="predicted"/>
<dbReference type="InterPro" id="IPR050072">
    <property type="entry name" value="Peptidase_M20A"/>
</dbReference>
<name>A0A7V1LMM0_CALAY</name>
<accession>A0A7V1LMM0</accession>
<feature type="non-terminal residue" evidence="4">
    <location>
        <position position="1"/>
    </location>
</feature>
<dbReference type="PANTHER" id="PTHR43808:SF32">
    <property type="entry name" value="ARGE_DAPE-RELATED DEACYLASE"/>
    <property type="match status" value="1"/>
</dbReference>
<dbReference type="InterPro" id="IPR011650">
    <property type="entry name" value="Peptidase_M20_dimer"/>
</dbReference>
<evidence type="ECO:0000256" key="1">
    <source>
        <dbReference type="ARBA" id="ARBA00022723"/>
    </source>
</evidence>
<dbReference type="AlphaFoldDB" id="A0A7V1LMM0"/>
<dbReference type="Proteomes" id="UP000886005">
    <property type="component" value="Unassembled WGS sequence"/>
</dbReference>